<feature type="repeat" description="TPR" evidence="1">
    <location>
        <begin position="178"/>
        <end position="211"/>
    </location>
</feature>
<dbReference type="PROSITE" id="PS50005">
    <property type="entry name" value="TPR"/>
    <property type="match status" value="4"/>
</dbReference>
<evidence type="ECO:0000256" key="1">
    <source>
        <dbReference type="PROSITE-ProRule" id="PRU00339"/>
    </source>
</evidence>
<dbReference type="SUPFAM" id="SSF81901">
    <property type="entry name" value="HCP-like"/>
    <property type="match status" value="1"/>
</dbReference>
<dbReference type="SMART" id="SM00028">
    <property type="entry name" value="TPR"/>
    <property type="match status" value="6"/>
</dbReference>
<dbReference type="PANTHER" id="PTHR10098">
    <property type="entry name" value="RAPSYN-RELATED"/>
    <property type="match status" value="1"/>
</dbReference>
<dbReference type="InterPro" id="IPR019734">
    <property type="entry name" value="TPR_rpt"/>
</dbReference>
<accession>A0ABT8KGT1</accession>
<dbReference type="Pfam" id="PF13181">
    <property type="entry name" value="TPR_8"/>
    <property type="match status" value="3"/>
</dbReference>
<reference evidence="3" key="1">
    <citation type="submission" date="2023-06" db="EMBL/GenBank/DDBJ databases">
        <title>Genomic of Parafulvivirga corallium.</title>
        <authorList>
            <person name="Wang G."/>
        </authorList>
    </citation>
    <scope>NUCLEOTIDE SEQUENCE</scope>
    <source>
        <strain evidence="3">BMA10</strain>
    </source>
</reference>
<evidence type="ECO:0000313" key="3">
    <source>
        <dbReference type="EMBL" id="MDN5199926.1"/>
    </source>
</evidence>
<evidence type="ECO:0000256" key="2">
    <source>
        <dbReference type="SAM" id="Phobius"/>
    </source>
</evidence>
<dbReference type="PANTHER" id="PTHR10098:SF106">
    <property type="entry name" value="TETRATRICOPEPTIDE REPEAT PROTEIN 28-LIKE PROTEIN"/>
    <property type="match status" value="1"/>
</dbReference>
<feature type="repeat" description="TPR" evidence="1">
    <location>
        <begin position="138"/>
        <end position="171"/>
    </location>
</feature>
<proteinExistence type="predicted"/>
<evidence type="ECO:0000313" key="4">
    <source>
        <dbReference type="Proteomes" id="UP001172082"/>
    </source>
</evidence>
<feature type="repeat" description="TPR" evidence="1">
    <location>
        <begin position="218"/>
        <end position="251"/>
    </location>
</feature>
<gene>
    <name evidence="3" type="ORF">QQ008_01095</name>
</gene>
<protein>
    <submittedName>
        <fullName evidence="3">Tetratricopeptide repeat protein</fullName>
    </submittedName>
</protein>
<keyword evidence="2" id="KW-0812">Transmembrane</keyword>
<keyword evidence="4" id="KW-1185">Reference proteome</keyword>
<comment type="caution">
    <text evidence="3">The sequence shown here is derived from an EMBL/GenBank/DDBJ whole genome shotgun (WGS) entry which is preliminary data.</text>
</comment>
<dbReference type="RefSeq" id="WP_346749956.1">
    <property type="nucleotide sequence ID" value="NZ_JAUJEA010000001.1"/>
</dbReference>
<sequence length="462" mass="53271">MKKVVILFLVVGNINAQSIQKADDIYNRARELYSSNLDSSLFLTNQSLKLYQELNDESKIARSHHLLGAILYIKDSLRYSLEHYMAAMDINERLGVNNKILIENVGHIFFKVKHYQKAIEYYTKAIGKSEKDDIDFIVKVHKQIGSTYQEMGRFVESLNHYKQALKLKDTTNLSNELGALYNELGIVHKDLGNYHEALRFYDSSLKVKQALSDTLGFAYTYHNAGKVYELQGYIDKATELYKLALDIKIKFNSKTTHSSLNNLGKIFIQSNQLDSALVYLERAEQIKYGSLAKEPLKTTCNLLAELWSLKGDQMAQFKYITLHTKVSNELAEAQKVSELLRQEQLHDLVKIEQDFLALRNQVNQNKLKISLLTVIVTLIAIALISFFVYFKYLQKKAKLNYIGDQTKHVAKMAVKMQEPLEKLDEINSKKVNYQDTHPEDPEEKKRFLRKLVDALNQIIKVN</sequence>
<organism evidence="3 4">
    <name type="scientific">Splendidivirga corallicola</name>
    <dbReference type="NCBI Taxonomy" id="3051826"/>
    <lineage>
        <taxon>Bacteria</taxon>
        <taxon>Pseudomonadati</taxon>
        <taxon>Bacteroidota</taxon>
        <taxon>Cytophagia</taxon>
        <taxon>Cytophagales</taxon>
        <taxon>Splendidivirgaceae</taxon>
        <taxon>Splendidivirga</taxon>
    </lineage>
</organism>
<feature type="transmembrane region" description="Helical" evidence="2">
    <location>
        <begin position="369"/>
        <end position="390"/>
    </location>
</feature>
<dbReference type="Proteomes" id="UP001172082">
    <property type="component" value="Unassembled WGS sequence"/>
</dbReference>
<keyword evidence="1" id="KW-0802">TPR repeat</keyword>
<feature type="repeat" description="TPR" evidence="1">
    <location>
        <begin position="99"/>
        <end position="132"/>
    </location>
</feature>
<dbReference type="Gene3D" id="1.25.40.10">
    <property type="entry name" value="Tetratricopeptide repeat domain"/>
    <property type="match status" value="3"/>
</dbReference>
<keyword evidence="2" id="KW-1133">Transmembrane helix</keyword>
<dbReference type="EMBL" id="JAUJEA010000001">
    <property type="protein sequence ID" value="MDN5199926.1"/>
    <property type="molecule type" value="Genomic_DNA"/>
</dbReference>
<dbReference type="InterPro" id="IPR011990">
    <property type="entry name" value="TPR-like_helical_dom_sf"/>
</dbReference>
<dbReference type="SUPFAM" id="SSF48452">
    <property type="entry name" value="TPR-like"/>
    <property type="match status" value="1"/>
</dbReference>
<name>A0ABT8KGT1_9BACT</name>
<dbReference type="Pfam" id="PF13424">
    <property type="entry name" value="TPR_12"/>
    <property type="match status" value="1"/>
</dbReference>
<keyword evidence="2" id="KW-0472">Membrane</keyword>